<dbReference type="Proteomes" id="UP000067476">
    <property type="component" value="Chromosome"/>
</dbReference>
<evidence type="ECO:0000313" key="2">
    <source>
        <dbReference type="Proteomes" id="UP000067476"/>
    </source>
</evidence>
<keyword evidence="2" id="KW-1185">Reference proteome</keyword>
<proteinExistence type="predicted"/>
<protein>
    <submittedName>
        <fullName evidence="1">Uncharacterized protein</fullName>
    </submittedName>
</protein>
<accession>A0A0K1W363</accession>
<dbReference type="PATRIC" id="fig|216942.3.peg.947"/>
<dbReference type="RefSeq" id="WP_075058629.1">
    <property type="nucleotide sequence ID" value="NZ_CP012357.1"/>
</dbReference>
<dbReference type="KEGG" id="sll:SLITO_v1c09310"/>
<organism evidence="1 2">
    <name type="scientific">Spiroplasma litorale</name>
    <dbReference type="NCBI Taxonomy" id="216942"/>
    <lineage>
        <taxon>Bacteria</taxon>
        <taxon>Bacillati</taxon>
        <taxon>Mycoplasmatota</taxon>
        <taxon>Mollicutes</taxon>
        <taxon>Entomoplasmatales</taxon>
        <taxon>Spiroplasmataceae</taxon>
        <taxon>Spiroplasma</taxon>
    </lineage>
</organism>
<dbReference type="AlphaFoldDB" id="A0A0K1W363"/>
<gene>
    <name evidence="1" type="ORF">SLITO_v1c09310</name>
</gene>
<dbReference type="EMBL" id="CP012357">
    <property type="protein sequence ID" value="AKX34542.1"/>
    <property type="molecule type" value="Genomic_DNA"/>
</dbReference>
<sequence>MPGGETTPPNAQEELSKVLKNTELGEIKNPTEKRLKALIVDKNPDLEEFDLKLGSISYKQSIVSSIKYKKSVKVSFTSIIESLNNNNSTETRKV</sequence>
<evidence type="ECO:0000313" key="1">
    <source>
        <dbReference type="EMBL" id="AKX34542.1"/>
    </source>
</evidence>
<name>A0A0K1W363_9MOLU</name>
<reference evidence="1 2" key="1">
    <citation type="journal article" date="2015" name="Genome Announc.">
        <title>Complete Genome Sequence of Spiroplasma litorale TN-1T (DSM 21781), a Bacterium Isolated from a Green-Eyed Horsefly (Tabanus nigrovittatus).</title>
        <authorList>
            <person name="Lo W.S."/>
            <person name="Lai Y.C."/>
            <person name="Lien Y.W."/>
            <person name="Wang T.H."/>
            <person name="Kuo C.H."/>
        </authorList>
    </citation>
    <scope>NUCLEOTIDE SEQUENCE [LARGE SCALE GENOMIC DNA]</scope>
    <source>
        <strain evidence="1 2">TN-1</strain>
    </source>
</reference>